<dbReference type="HOGENOM" id="CLU_1930404_0_0_1"/>
<dbReference type="InterPro" id="IPR051826">
    <property type="entry name" value="E3_ubiquitin-ligase_domain"/>
</dbReference>
<feature type="transmembrane region" description="Helical" evidence="2">
    <location>
        <begin position="20"/>
        <end position="41"/>
    </location>
</feature>
<dbReference type="Proteomes" id="UP000008694">
    <property type="component" value="Unassembled WGS sequence"/>
</dbReference>
<evidence type="ECO:0000313" key="6">
    <source>
        <dbReference type="Proteomes" id="UP000008694"/>
    </source>
</evidence>
<evidence type="ECO:0000256" key="2">
    <source>
        <dbReference type="SAM" id="Phobius"/>
    </source>
</evidence>
<evidence type="ECO:0000259" key="3">
    <source>
        <dbReference type="PROSITE" id="PS50089"/>
    </source>
</evidence>
<dbReference type="GO" id="GO:0006511">
    <property type="term" value="P:ubiquitin-dependent protein catabolic process"/>
    <property type="evidence" value="ECO:0007669"/>
    <property type="project" value="TreeGrafter"/>
</dbReference>
<dbReference type="Gene3D" id="3.30.40.10">
    <property type="entry name" value="Zinc/RING finger domain, C3HC4 (zinc finger)"/>
    <property type="match status" value="1"/>
</dbReference>
<organism evidence="6">
    <name type="scientific">Arabidopsis lyrata subsp. lyrata</name>
    <name type="common">Lyre-leaved rock-cress</name>
    <dbReference type="NCBI Taxonomy" id="81972"/>
    <lineage>
        <taxon>Eukaryota</taxon>
        <taxon>Viridiplantae</taxon>
        <taxon>Streptophyta</taxon>
        <taxon>Embryophyta</taxon>
        <taxon>Tracheophyta</taxon>
        <taxon>Spermatophyta</taxon>
        <taxon>Magnoliopsida</taxon>
        <taxon>eudicotyledons</taxon>
        <taxon>Gunneridae</taxon>
        <taxon>Pentapetalae</taxon>
        <taxon>rosids</taxon>
        <taxon>malvids</taxon>
        <taxon>Brassicales</taxon>
        <taxon>Brassicaceae</taxon>
        <taxon>Camelineae</taxon>
        <taxon>Arabidopsis</taxon>
    </lineage>
</organism>
<dbReference type="InterPro" id="IPR001841">
    <property type="entry name" value="Znf_RING"/>
</dbReference>
<reference evidence="6" key="3">
    <citation type="journal article" date="2011" name="Nat. Genet.">
        <title>The Arabidopsis lyrata genome sequence and the basis of rapid genome size change.</title>
        <authorList>
            <person name="Hu T.T."/>
            <person name="Pattyn P."/>
            <person name="Bakker E.G."/>
            <person name="Cao J."/>
            <person name="Cheng J.-F."/>
            <person name="Clark R.M."/>
            <person name="Fahlgren N."/>
            <person name="Fawcett J.A."/>
            <person name="Grimwood J."/>
            <person name="Gundlach H."/>
            <person name="Haberer G."/>
            <person name="Hollister J.D."/>
            <person name="Ossowski S."/>
            <person name="Ottilar R.P."/>
            <person name="Salamov A.A."/>
            <person name="Schneeberger K."/>
            <person name="Spannagl M."/>
            <person name="Wang X."/>
            <person name="Yang L."/>
            <person name="Nasrallah M.E."/>
            <person name="Bergelson J."/>
            <person name="Carrington J.C."/>
            <person name="Gaut B.S."/>
            <person name="Schmutz J."/>
            <person name="Mayer K.F.X."/>
            <person name="Van de Peer Y."/>
            <person name="Grigoriev I.V."/>
            <person name="Nordborg M."/>
            <person name="Weigel D."/>
            <person name="Guo Y.-L."/>
        </authorList>
    </citation>
    <scope>NUCLEOTIDE SEQUENCE [LARGE SCALE GENOMIC DNA]</scope>
    <source>
        <strain evidence="6">cv. MN47</strain>
    </source>
</reference>
<dbReference type="Gramene" id="scaffold_402548.1">
    <property type="protein sequence ID" value="scaffold_402548.1"/>
    <property type="gene ID" value="scaffold_402548.1"/>
</dbReference>
<evidence type="ECO:0000313" key="4">
    <source>
        <dbReference type="EMBL" id="EFH57841.1"/>
    </source>
</evidence>
<dbReference type="PROSITE" id="PS50089">
    <property type="entry name" value="ZF_RING_2"/>
    <property type="match status" value="1"/>
</dbReference>
<reference evidence="4" key="2">
    <citation type="submission" date="2010-06" db="EMBL/GenBank/DDBJ databases">
        <title>The basis of rapid genome size change in Arabidopsis.</title>
        <authorList>
            <consortium name="US DOE Joint Genome Institute (JGI-PGF)"/>
            <person name="Bakker E."/>
            <person name="Bergelson J."/>
            <person name="Cheng J.Fang."/>
            <person name="Clark R.M."/>
            <person name="Fawcett J."/>
            <person name="Gaut B."/>
            <person name="Grigoriev I."/>
            <person name="Gundlach H."/>
            <person name="Guo Y."/>
            <person name="Haberer G."/>
            <person name="Hollister J."/>
            <person name="Hu T.T."/>
            <person name="Mayer K.F.X."/>
            <person name="Nasrallah J."/>
            <person name="Nordborg M."/>
            <person name="Otillar R."/>
            <person name="Pattyn P."/>
            <person name="Schmutz J."/>
            <person name="Spannagl M."/>
            <person name="van de Peer Y."/>
            <person name="Wang X."/>
            <person name="Weigel D."/>
            <person name="Yang L."/>
        </authorList>
    </citation>
    <scope>NUCLEOTIDE SEQUENCE</scope>
</reference>
<dbReference type="Gramene" id="scaffold_402545.1">
    <property type="protein sequence ID" value="scaffold_402545.1"/>
    <property type="gene ID" value="scaffold_402545.1"/>
</dbReference>
<keyword evidence="1" id="KW-0862">Zinc</keyword>
<keyword evidence="1" id="KW-0863">Zinc-finger</keyword>
<reference evidence="4" key="1">
    <citation type="submission" date="2009-11" db="EMBL/GenBank/DDBJ databases">
        <authorList>
            <consortium name="US DOE Joint Genome Institute (JGI-PGF)"/>
            <person name="Ottilar R."/>
            <person name="Schmutz J."/>
            <person name="Salamov A."/>
            <person name="Cheng J.F."/>
            <person name="Lucas S."/>
            <person name="Pitluck S."/>
            <person name="Gundlach H."/>
            <person name="Guo Y."/>
            <person name="Haberer G."/>
            <person name="Nasrallah J."/>
            <person name="Mayer K.F.X."/>
            <person name="van de Peer Y."/>
            <person name="Weigel D."/>
            <person name="Grigoriev I.V."/>
        </authorList>
    </citation>
    <scope>NUCLEOTIDE SEQUENCE</scope>
</reference>
<dbReference type="GO" id="GO:0016567">
    <property type="term" value="P:protein ubiquitination"/>
    <property type="evidence" value="ECO:0007669"/>
    <property type="project" value="UniProtKB-UniPathway"/>
</dbReference>
<dbReference type="UniPathway" id="UPA00143"/>
<keyword evidence="2" id="KW-0812">Transmembrane</keyword>
<dbReference type="SUPFAM" id="SSF57850">
    <property type="entry name" value="RING/U-box"/>
    <property type="match status" value="1"/>
</dbReference>
<proteinExistence type="predicted"/>
<protein>
    <recommendedName>
        <fullName evidence="3">RING-type domain-containing protein</fullName>
    </recommendedName>
</protein>
<keyword evidence="1" id="KW-0479">Metal-binding</keyword>
<dbReference type="Pfam" id="PF13639">
    <property type="entry name" value="zf-RING_2"/>
    <property type="match status" value="1"/>
</dbReference>
<dbReference type="InterPro" id="IPR013083">
    <property type="entry name" value="Znf_RING/FYVE/PHD"/>
</dbReference>
<dbReference type="GO" id="GO:0061630">
    <property type="term" value="F:ubiquitin protein ligase activity"/>
    <property type="evidence" value="ECO:0007669"/>
    <property type="project" value="TreeGrafter"/>
</dbReference>
<keyword evidence="2" id="KW-0472">Membrane</keyword>
<dbReference type="EMBL" id="GL348716">
    <property type="protein sequence ID" value="EFH57841.1"/>
    <property type="molecule type" value="Genomic_DNA"/>
</dbReference>
<accession>D7LLH8</accession>
<dbReference type="PANTHER" id="PTHR22765:SF434">
    <property type="entry name" value="GB|AAD18119.1-RELATED"/>
    <property type="match status" value="1"/>
</dbReference>
<sequence>MDSVTHNNKSTDLNRTLVLFGWVTLAIACSLVLGFLLYYIVTSFIAYYNSLVEQSLPTNIPDVGTADQTQTVPRYSPIAIENFNFEVGEECAICLEEFSHSRLPLASLECGHLFHFSCITRWHSSCPLCRR</sequence>
<evidence type="ECO:0000313" key="5">
    <source>
        <dbReference type="EMBL" id="EFH57843.1"/>
    </source>
</evidence>
<feature type="domain" description="RING-type" evidence="3">
    <location>
        <begin position="91"/>
        <end position="130"/>
    </location>
</feature>
<keyword evidence="6" id="KW-1185">Reference proteome</keyword>
<dbReference type="EMBL" id="GL348716">
    <property type="protein sequence ID" value="EFH57843.1"/>
    <property type="molecule type" value="Genomic_DNA"/>
</dbReference>
<dbReference type="SMART" id="SM00184">
    <property type="entry name" value="RING"/>
    <property type="match status" value="1"/>
</dbReference>
<name>D7LLH8_ARALL</name>
<gene>
    <name evidence="4" type="ORF">ARALYDRAFT_903044</name>
    <name evidence="5" type="ORF">ARALYDRAFT_903047</name>
</gene>
<dbReference type="AlphaFoldDB" id="D7LLH8"/>
<evidence type="ECO:0000256" key="1">
    <source>
        <dbReference type="PROSITE-ProRule" id="PRU00175"/>
    </source>
</evidence>
<dbReference type="GO" id="GO:0008270">
    <property type="term" value="F:zinc ion binding"/>
    <property type="evidence" value="ECO:0007669"/>
    <property type="project" value="UniProtKB-KW"/>
</dbReference>
<dbReference type="PANTHER" id="PTHR22765">
    <property type="entry name" value="RING FINGER AND PROTEASE ASSOCIATED DOMAIN-CONTAINING"/>
    <property type="match status" value="1"/>
</dbReference>
<keyword evidence="2" id="KW-1133">Transmembrane helix</keyword>